<dbReference type="Gene3D" id="2.10.90.10">
    <property type="entry name" value="Cystine-knot cytokines"/>
    <property type="match status" value="1"/>
</dbReference>
<organism evidence="5">
    <name type="scientific">Oikopleura dioica</name>
    <name type="common">Tunicate</name>
    <dbReference type="NCBI Taxonomy" id="34765"/>
    <lineage>
        <taxon>Eukaryota</taxon>
        <taxon>Metazoa</taxon>
        <taxon>Chordata</taxon>
        <taxon>Tunicata</taxon>
        <taxon>Appendicularia</taxon>
        <taxon>Copelata</taxon>
        <taxon>Oikopleuridae</taxon>
        <taxon>Oikopleura</taxon>
    </lineage>
</organism>
<protein>
    <recommendedName>
        <fullName evidence="4">TGF-beta family profile domain-containing protein</fullName>
    </recommendedName>
</protein>
<keyword evidence="3" id="KW-0732">Signal</keyword>
<dbReference type="AlphaFoldDB" id="E4XBH3"/>
<keyword evidence="6" id="KW-1185">Reference proteome</keyword>
<evidence type="ECO:0000313" key="6">
    <source>
        <dbReference type="Proteomes" id="UP000001307"/>
    </source>
</evidence>
<feature type="signal peptide" evidence="3">
    <location>
        <begin position="1"/>
        <end position="15"/>
    </location>
</feature>
<name>E4XBH3_OIKDI</name>
<dbReference type="Proteomes" id="UP000001307">
    <property type="component" value="Unassembled WGS sequence"/>
</dbReference>
<feature type="domain" description="TGF-beta family profile" evidence="4">
    <location>
        <begin position="167"/>
        <end position="326"/>
    </location>
</feature>
<dbReference type="InterPro" id="IPR029034">
    <property type="entry name" value="Cystine-knot_cytokine"/>
</dbReference>
<accession>E4XBH3</accession>
<dbReference type="GO" id="GO:0008083">
    <property type="term" value="F:growth factor activity"/>
    <property type="evidence" value="ECO:0007669"/>
    <property type="project" value="InterPro"/>
</dbReference>
<feature type="chain" id="PRO_5012293972" description="TGF-beta family profile domain-containing protein" evidence="3">
    <location>
        <begin position="16"/>
        <end position="326"/>
    </location>
</feature>
<gene>
    <name evidence="5" type="ORF">GSOID_T00006474001</name>
</gene>
<evidence type="ECO:0000256" key="1">
    <source>
        <dbReference type="ARBA" id="ARBA00004613"/>
    </source>
</evidence>
<reference evidence="5" key="1">
    <citation type="journal article" date="2010" name="Science">
        <title>Plasticity of animal genome architecture unmasked by rapid evolution of a pelagic tunicate.</title>
        <authorList>
            <person name="Denoeud F."/>
            <person name="Henriet S."/>
            <person name="Mungpakdee S."/>
            <person name="Aury J.M."/>
            <person name="Da Silva C."/>
            <person name="Brinkmann H."/>
            <person name="Mikhaleva J."/>
            <person name="Olsen L.C."/>
            <person name="Jubin C."/>
            <person name="Canestro C."/>
            <person name="Bouquet J.M."/>
            <person name="Danks G."/>
            <person name="Poulain J."/>
            <person name="Campsteijn C."/>
            <person name="Adamski M."/>
            <person name="Cross I."/>
            <person name="Yadetie F."/>
            <person name="Muffato M."/>
            <person name="Louis A."/>
            <person name="Butcher S."/>
            <person name="Tsagkogeorga G."/>
            <person name="Konrad A."/>
            <person name="Singh S."/>
            <person name="Jensen M.F."/>
            <person name="Cong E.H."/>
            <person name="Eikeseth-Otteraa H."/>
            <person name="Noel B."/>
            <person name="Anthouard V."/>
            <person name="Porcel B.M."/>
            <person name="Kachouri-Lafond R."/>
            <person name="Nishino A."/>
            <person name="Ugolini M."/>
            <person name="Chourrout P."/>
            <person name="Nishida H."/>
            <person name="Aasland R."/>
            <person name="Huzurbazar S."/>
            <person name="Westhof E."/>
            <person name="Delsuc F."/>
            <person name="Lehrach H."/>
            <person name="Reinhardt R."/>
            <person name="Weissenbach J."/>
            <person name="Roy S.W."/>
            <person name="Artiguenave F."/>
            <person name="Postlethwait J.H."/>
            <person name="Manak J.R."/>
            <person name="Thompson E.M."/>
            <person name="Jaillon O."/>
            <person name="Du Pasquier L."/>
            <person name="Boudinot P."/>
            <person name="Liberles D.A."/>
            <person name="Volff J.N."/>
            <person name="Philippe H."/>
            <person name="Lenhard B."/>
            <person name="Roest Crollius H."/>
            <person name="Wincker P."/>
            <person name="Chourrout D."/>
        </authorList>
    </citation>
    <scope>NUCLEOTIDE SEQUENCE [LARGE SCALE GENOMIC DNA]</scope>
</reference>
<evidence type="ECO:0000259" key="4">
    <source>
        <dbReference type="PROSITE" id="PS51362"/>
    </source>
</evidence>
<evidence type="ECO:0000256" key="3">
    <source>
        <dbReference type="SAM" id="SignalP"/>
    </source>
</evidence>
<dbReference type="InParanoid" id="E4XBH3"/>
<sequence>MSPVILLLILVISRASPVKTSSTTRNIYSEKIVPKVDFGTGNSWAVRFQLSNKQLKNMCNARLTVPTDLISLYTESLNLTVEIQFLLNDQPLSQLGSIRVSNFKNYTDDNQKSYVVLQKGKMERAKSQLLRSVPEYRDQMRDYKPAENLYLELSANSHCSSKIQSRRSKRAIDHARTKRSARRHSCRQFELYVNIAKMYPGLKAEPKVLNVGTCINPHHEKHPRNMDDMNTNNRELNLRYISERQCSNDYDDMRYNKSPERFFSYRNIKEYFISSTDAVSDFSRSIIPAQCFPTAYDNASVAMLNSSSQLQQYTMKEAIISSCGCH</sequence>
<proteinExistence type="predicted"/>
<dbReference type="EMBL" id="FN653034">
    <property type="protein sequence ID" value="CBY08948.1"/>
    <property type="molecule type" value="Genomic_DNA"/>
</dbReference>
<keyword evidence="2" id="KW-0964">Secreted</keyword>
<dbReference type="GO" id="GO:0005576">
    <property type="term" value="C:extracellular region"/>
    <property type="evidence" value="ECO:0007669"/>
    <property type="project" value="UniProtKB-SubCell"/>
</dbReference>
<dbReference type="PROSITE" id="PS51362">
    <property type="entry name" value="TGF_BETA_2"/>
    <property type="match status" value="1"/>
</dbReference>
<dbReference type="InterPro" id="IPR001839">
    <property type="entry name" value="TGF-b_C"/>
</dbReference>
<evidence type="ECO:0000313" key="5">
    <source>
        <dbReference type="EMBL" id="CBY08948.1"/>
    </source>
</evidence>
<comment type="subcellular location">
    <subcellularLocation>
        <location evidence="1">Secreted</location>
    </subcellularLocation>
</comment>
<dbReference type="OrthoDB" id="10394776at2759"/>
<evidence type="ECO:0000256" key="2">
    <source>
        <dbReference type="ARBA" id="ARBA00022525"/>
    </source>
</evidence>